<gene>
    <name evidence="1" type="ORF">V6N11_001703</name>
</gene>
<organism evidence="1 2">
    <name type="scientific">Hibiscus sabdariffa</name>
    <name type="common">roselle</name>
    <dbReference type="NCBI Taxonomy" id="183260"/>
    <lineage>
        <taxon>Eukaryota</taxon>
        <taxon>Viridiplantae</taxon>
        <taxon>Streptophyta</taxon>
        <taxon>Embryophyta</taxon>
        <taxon>Tracheophyta</taxon>
        <taxon>Spermatophyta</taxon>
        <taxon>Magnoliopsida</taxon>
        <taxon>eudicotyledons</taxon>
        <taxon>Gunneridae</taxon>
        <taxon>Pentapetalae</taxon>
        <taxon>rosids</taxon>
        <taxon>malvids</taxon>
        <taxon>Malvales</taxon>
        <taxon>Malvaceae</taxon>
        <taxon>Malvoideae</taxon>
        <taxon>Hibiscus</taxon>
    </lineage>
</organism>
<proteinExistence type="predicted"/>
<comment type="caution">
    <text evidence="1">The sequence shown here is derived from an EMBL/GenBank/DDBJ whole genome shotgun (WGS) entry which is preliminary data.</text>
</comment>
<keyword evidence="2" id="KW-1185">Reference proteome</keyword>
<evidence type="ECO:0000313" key="2">
    <source>
        <dbReference type="Proteomes" id="UP001396334"/>
    </source>
</evidence>
<dbReference type="Proteomes" id="UP001396334">
    <property type="component" value="Unassembled WGS sequence"/>
</dbReference>
<accession>A0ABR2NRA1</accession>
<sequence>MITTVLTLEHHSESFRSSFIDDIEDEVAKTSVMDTESYHLQSIYEVAYYKVAPHVNDALQNMEKHQQKS</sequence>
<protein>
    <submittedName>
        <fullName evidence="1">Uncharacterized protein</fullName>
    </submittedName>
</protein>
<dbReference type="EMBL" id="JBBPBN010000110">
    <property type="protein sequence ID" value="KAK8978697.1"/>
    <property type="molecule type" value="Genomic_DNA"/>
</dbReference>
<evidence type="ECO:0000313" key="1">
    <source>
        <dbReference type="EMBL" id="KAK8978697.1"/>
    </source>
</evidence>
<name>A0ABR2NRA1_9ROSI</name>
<reference evidence="1 2" key="1">
    <citation type="journal article" date="2024" name="G3 (Bethesda)">
        <title>Genome assembly of Hibiscus sabdariffa L. provides insights into metabolisms of medicinal natural products.</title>
        <authorList>
            <person name="Kim T."/>
        </authorList>
    </citation>
    <scope>NUCLEOTIDE SEQUENCE [LARGE SCALE GENOMIC DNA]</scope>
    <source>
        <strain evidence="1">TK-2024</strain>
        <tissue evidence="1">Old leaves</tissue>
    </source>
</reference>